<keyword evidence="1" id="KW-0732">Signal</keyword>
<feature type="signal peptide" evidence="1">
    <location>
        <begin position="1"/>
        <end position="18"/>
    </location>
</feature>
<dbReference type="Gene3D" id="2.70.50.70">
    <property type="match status" value="1"/>
</dbReference>
<dbReference type="InParanoid" id="A0A3N4KSI4"/>
<evidence type="ECO:0000256" key="1">
    <source>
        <dbReference type="SAM" id="SignalP"/>
    </source>
</evidence>
<organism evidence="2 3">
    <name type="scientific">Morchella conica CCBAS932</name>
    <dbReference type="NCBI Taxonomy" id="1392247"/>
    <lineage>
        <taxon>Eukaryota</taxon>
        <taxon>Fungi</taxon>
        <taxon>Dikarya</taxon>
        <taxon>Ascomycota</taxon>
        <taxon>Pezizomycotina</taxon>
        <taxon>Pezizomycetes</taxon>
        <taxon>Pezizales</taxon>
        <taxon>Morchellaceae</taxon>
        <taxon>Morchella</taxon>
    </lineage>
</organism>
<reference evidence="2 3" key="1">
    <citation type="journal article" date="2018" name="Nat. Ecol. Evol.">
        <title>Pezizomycetes genomes reveal the molecular basis of ectomycorrhizal truffle lifestyle.</title>
        <authorList>
            <person name="Murat C."/>
            <person name="Payen T."/>
            <person name="Noel B."/>
            <person name="Kuo A."/>
            <person name="Morin E."/>
            <person name="Chen J."/>
            <person name="Kohler A."/>
            <person name="Krizsan K."/>
            <person name="Balestrini R."/>
            <person name="Da Silva C."/>
            <person name="Montanini B."/>
            <person name="Hainaut M."/>
            <person name="Levati E."/>
            <person name="Barry K.W."/>
            <person name="Belfiori B."/>
            <person name="Cichocki N."/>
            <person name="Clum A."/>
            <person name="Dockter R.B."/>
            <person name="Fauchery L."/>
            <person name="Guy J."/>
            <person name="Iotti M."/>
            <person name="Le Tacon F."/>
            <person name="Lindquist E.A."/>
            <person name="Lipzen A."/>
            <person name="Malagnac F."/>
            <person name="Mello A."/>
            <person name="Molinier V."/>
            <person name="Miyauchi S."/>
            <person name="Poulain J."/>
            <person name="Riccioni C."/>
            <person name="Rubini A."/>
            <person name="Sitrit Y."/>
            <person name="Splivallo R."/>
            <person name="Traeger S."/>
            <person name="Wang M."/>
            <person name="Zifcakova L."/>
            <person name="Wipf D."/>
            <person name="Zambonelli A."/>
            <person name="Paolocci F."/>
            <person name="Nowrousian M."/>
            <person name="Ottonello S."/>
            <person name="Baldrian P."/>
            <person name="Spatafora J.W."/>
            <person name="Henrissat B."/>
            <person name="Nagy L.G."/>
            <person name="Aury J.M."/>
            <person name="Wincker P."/>
            <person name="Grigoriev I.V."/>
            <person name="Bonfante P."/>
            <person name="Martin F.M."/>
        </authorList>
    </citation>
    <scope>NUCLEOTIDE SEQUENCE [LARGE SCALE GENOMIC DNA]</scope>
    <source>
        <strain evidence="2 3">CCBAS932</strain>
    </source>
</reference>
<dbReference type="PANTHER" id="PTHR36182">
    <property type="entry name" value="PROTEIN, PUTATIVE (AFU_ORTHOLOGUE AFUA_6G10930)-RELATED"/>
    <property type="match status" value="1"/>
</dbReference>
<gene>
    <name evidence="2" type="ORF">P167DRAFT_573140</name>
</gene>
<protein>
    <submittedName>
        <fullName evidence="2">Uncharacterized protein</fullName>
    </submittedName>
</protein>
<proteinExistence type="predicted"/>
<dbReference type="EMBL" id="ML119122">
    <property type="protein sequence ID" value="RPB13467.1"/>
    <property type="molecule type" value="Genomic_DNA"/>
</dbReference>
<evidence type="ECO:0000313" key="3">
    <source>
        <dbReference type="Proteomes" id="UP000277580"/>
    </source>
</evidence>
<evidence type="ECO:0000313" key="2">
    <source>
        <dbReference type="EMBL" id="RPB13467.1"/>
    </source>
</evidence>
<dbReference type="PANTHER" id="PTHR36182:SF1">
    <property type="entry name" value="PROTEIN, PUTATIVE (AFU_ORTHOLOGUE AFUA_6G10930)-RELATED"/>
    <property type="match status" value="1"/>
</dbReference>
<sequence>MTPSYILLSLLFVMDAVAHMTMFDPPPLRYKDNPYKVQDQDYTYSSPLGTGDADFLCKGHHVDMGTPEGRSEVQHTEGGSCQIALSDDKGSSFAVIKSYIGDYVRADPLGDQIFGFTIPDDTPTGDVLVQQSNIGKGCVTVPDKDVDFPSPGRDVTYGADADPAPPEGDSCGVVDMVVGTNDEVATSTTPLLPTPLLPTPLLPTPLLPTPLLLQLLREPWTQLSMGRQL</sequence>
<feature type="chain" id="PRO_5018307757" evidence="1">
    <location>
        <begin position="19"/>
        <end position="229"/>
    </location>
</feature>
<dbReference type="Proteomes" id="UP000277580">
    <property type="component" value="Unassembled WGS sequence"/>
</dbReference>
<dbReference type="AlphaFoldDB" id="A0A3N4KSI4"/>
<name>A0A3N4KSI4_9PEZI</name>
<dbReference type="STRING" id="1392247.A0A3N4KSI4"/>
<keyword evidence="3" id="KW-1185">Reference proteome</keyword>
<accession>A0A3N4KSI4</accession>
<dbReference type="OrthoDB" id="2342176at2759"/>